<evidence type="ECO:0000313" key="2">
    <source>
        <dbReference type="Proteomes" id="UP000475862"/>
    </source>
</evidence>
<dbReference type="Proteomes" id="UP000475862">
    <property type="component" value="Unassembled WGS sequence"/>
</dbReference>
<evidence type="ECO:0000313" key="1">
    <source>
        <dbReference type="EMBL" id="KAE9534549.1"/>
    </source>
</evidence>
<gene>
    <name evidence="1" type="ORF">AGLY_008639</name>
</gene>
<sequence length="171" mass="19940">MVIHTSSGMLLNFGADVVPSTVEKAFGRNSVSDFQWLLSLSDRLWCPYRRFLRRSSSRTRWTLLWLPLTRYEFGFQGLRNNRIAHGGNSTLSTEVPSSWCPNLYSLSLDNISGRKNSSVFYIHEVFHNLKYDTSKQLSYCIYLYTLHTLTSEVSRWQFFQDSAIEENNRFG</sequence>
<name>A0A6G0TMU5_APHGL</name>
<protein>
    <submittedName>
        <fullName evidence="1">Uncharacterized protein</fullName>
    </submittedName>
</protein>
<reference evidence="1 2" key="1">
    <citation type="submission" date="2019-08" db="EMBL/GenBank/DDBJ databases">
        <title>The genome of the soybean aphid Biotype 1, its phylome, world population structure and adaptation to the North American continent.</title>
        <authorList>
            <person name="Giordano R."/>
            <person name="Donthu R.K."/>
            <person name="Hernandez A.G."/>
            <person name="Wright C.L."/>
            <person name="Zimin A.V."/>
        </authorList>
    </citation>
    <scope>NUCLEOTIDE SEQUENCE [LARGE SCALE GENOMIC DNA]</scope>
    <source>
        <tissue evidence="1">Whole aphids</tissue>
    </source>
</reference>
<accession>A0A6G0TMU5</accession>
<dbReference type="EMBL" id="VYZN01000028">
    <property type="protein sequence ID" value="KAE9534549.1"/>
    <property type="molecule type" value="Genomic_DNA"/>
</dbReference>
<dbReference type="AlphaFoldDB" id="A0A6G0TMU5"/>
<organism evidence="1 2">
    <name type="scientific">Aphis glycines</name>
    <name type="common">Soybean aphid</name>
    <dbReference type="NCBI Taxonomy" id="307491"/>
    <lineage>
        <taxon>Eukaryota</taxon>
        <taxon>Metazoa</taxon>
        <taxon>Ecdysozoa</taxon>
        <taxon>Arthropoda</taxon>
        <taxon>Hexapoda</taxon>
        <taxon>Insecta</taxon>
        <taxon>Pterygota</taxon>
        <taxon>Neoptera</taxon>
        <taxon>Paraneoptera</taxon>
        <taxon>Hemiptera</taxon>
        <taxon>Sternorrhyncha</taxon>
        <taxon>Aphidomorpha</taxon>
        <taxon>Aphidoidea</taxon>
        <taxon>Aphididae</taxon>
        <taxon>Aphidini</taxon>
        <taxon>Aphis</taxon>
        <taxon>Aphis</taxon>
    </lineage>
</organism>
<comment type="caution">
    <text evidence="1">The sequence shown here is derived from an EMBL/GenBank/DDBJ whole genome shotgun (WGS) entry which is preliminary data.</text>
</comment>
<proteinExistence type="predicted"/>
<keyword evidence="2" id="KW-1185">Reference proteome</keyword>